<dbReference type="InterPro" id="IPR016181">
    <property type="entry name" value="Acyl_CoA_acyltransferase"/>
</dbReference>
<evidence type="ECO:0000313" key="3">
    <source>
        <dbReference type="Proteomes" id="UP000238563"/>
    </source>
</evidence>
<dbReference type="InterPro" id="IPR000182">
    <property type="entry name" value="GNAT_dom"/>
</dbReference>
<reference evidence="2 3" key="1">
    <citation type="submission" date="2018-02" db="EMBL/GenBank/DDBJ databases">
        <title>The draft genome of Phyllobacterium myrsinacearum DSM5892.</title>
        <authorList>
            <person name="Li L."/>
            <person name="Liu L."/>
            <person name="Zhang X."/>
            <person name="Wang T."/>
        </authorList>
    </citation>
    <scope>NUCLEOTIDE SEQUENCE [LARGE SCALE GENOMIC DNA]</scope>
    <source>
        <strain evidence="2 3">DSM 5892</strain>
    </source>
</reference>
<dbReference type="Proteomes" id="UP000238563">
    <property type="component" value="Unassembled WGS sequence"/>
</dbReference>
<dbReference type="GO" id="GO:0016747">
    <property type="term" value="F:acyltransferase activity, transferring groups other than amino-acyl groups"/>
    <property type="evidence" value="ECO:0007669"/>
    <property type="project" value="InterPro"/>
</dbReference>
<keyword evidence="3" id="KW-1185">Reference proteome</keyword>
<accession>A0A2S9JA87</accession>
<dbReference type="AlphaFoldDB" id="A0A2S9JA87"/>
<dbReference type="OrthoDB" id="9797178at2"/>
<organism evidence="2 3">
    <name type="scientific">Phyllobacterium myrsinacearum</name>
    <dbReference type="NCBI Taxonomy" id="28101"/>
    <lineage>
        <taxon>Bacteria</taxon>
        <taxon>Pseudomonadati</taxon>
        <taxon>Pseudomonadota</taxon>
        <taxon>Alphaproteobacteria</taxon>
        <taxon>Hyphomicrobiales</taxon>
        <taxon>Phyllobacteriaceae</taxon>
        <taxon>Phyllobacterium</taxon>
    </lineage>
</organism>
<dbReference type="Gene3D" id="3.40.630.30">
    <property type="match status" value="1"/>
</dbReference>
<comment type="caution">
    <text evidence="2">The sequence shown here is derived from an EMBL/GenBank/DDBJ whole genome shotgun (WGS) entry which is preliminary data.</text>
</comment>
<dbReference type="PROSITE" id="PS51186">
    <property type="entry name" value="GNAT"/>
    <property type="match status" value="1"/>
</dbReference>
<evidence type="ECO:0000313" key="2">
    <source>
        <dbReference type="EMBL" id="PRD49607.1"/>
    </source>
</evidence>
<keyword evidence="2" id="KW-0808">Transferase</keyword>
<protein>
    <submittedName>
        <fullName evidence="2">GNAT family N-acetyltransferase</fullName>
    </submittedName>
</protein>
<dbReference type="Pfam" id="PF13527">
    <property type="entry name" value="Acetyltransf_9"/>
    <property type="match status" value="1"/>
</dbReference>
<dbReference type="EMBL" id="PVBT01000010">
    <property type="protein sequence ID" value="PRD49607.1"/>
    <property type="molecule type" value="Genomic_DNA"/>
</dbReference>
<evidence type="ECO:0000259" key="1">
    <source>
        <dbReference type="PROSITE" id="PS51186"/>
    </source>
</evidence>
<dbReference type="CDD" id="cd04301">
    <property type="entry name" value="NAT_SF"/>
    <property type="match status" value="1"/>
</dbReference>
<gene>
    <name evidence="2" type="ORF">C5750_24590</name>
</gene>
<feature type="domain" description="N-acetyltransferase" evidence="1">
    <location>
        <begin position="4"/>
        <end position="148"/>
    </location>
</feature>
<dbReference type="RefSeq" id="WP_105737788.1">
    <property type="nucleotide sequence ID" value="NZ_PVBT01000010.1"/>
</dbReference>
<sequence>MSSIAIRRVQPADRALISAILEEAFDGPDEAKLVAQLSGNGDVVLELVAEFDGALAGHILFSRLRVENGTSFDAVALAPLSVASAHQGKGIGSALIKAAHEQLALMGETLSVVLGDPGYYGRFGYTHARASGFISQYQGAYLQALAFGDAPLSGTLVYSRAFEGL</sequence>
<proteinExistence type="predicted"/>
<dbReference type="SUPFAM" id="SSF55729">
    <property type="entry name" value="Acyl-CoA N-acyltransferases (Nat)"/>
    <property type="match status" value="1"/>
</dbReference>
<name>A0A2S9JA87_9HYPH</name>